<dbReference type="Proteomes" id="UP001208570">
    <property type="component" value="Unassembled WGS sequence"/>
</dbReference>
<organism evidence="1 2">
    <name type="scientific">Paralvinella palmiformis</name>
    <dbReference type="NCBI Taxonomy" id="53620"/>
    <lineage>
        <taxon>Eukaryota</taxon>
        <taxon>Metazoa</taxon>
        <taxon>Spiralia</taxon>
        <taxon>Lophotrochozoa</taxon>
        <taxon>Annelida</taxon>
        <taxon>Polychaeta</taxon>
        <taxon>Sedentaria</taxon>
        <taxon>Canalipalpata</taxon>
        <taxon>Terebellida</taxon>
        <taxon>Terebelliformia</taxon>
        <taxon>Alvinellidae</taxon>
        <taxon>Paralvinella</taxon>
    </lineage>
</organism>
<proteinExistence type="predicted"/>
<protein>
    <submittedName>
        <fullName evidence="1">Uncharacterized protein</fullName>
    </submittedName>
</protein>
<dbReference type="InterPro" id="IPR052220">
    <property type="entry name" value="METTL25"/>
</dbReference>
<gene>
    <name evidence="1" type="ORF">LSH36_1255g00023</name>
</gene>
<evidence type="ECO:0000313" key="1">
    <source>
        <dbReference type="EMBL" id="KAK2140760.1"/>
    </source>
</evidence>
<keyword evidence="2" id="KW-1185">Reference proteome</keyword>
<dbReference type="PANTHER" id="PTHR12496:SF2">
    <property type="entry name" value="METHYLTRANSFERASE-LIKE PROTEIN 25B"/>
    <property type="match status" value="1"/>
</dbReference>
<name>A0AAD9IV08_9ANNE</name>
<comment type="caution">
    <text evidence="1">The sequence shown here is derived from an EMBL/GenBank/DDBJ whole genome shotgun (WGS) entry which is preliminary data.</text>
</comment>
<accession>A0AAD9IV08</accession>
<reference evidence="1" key="1">
    <citation type="journal article" date="2023" name="Mol. Biol. Evol.">
        <title>Third-Generation Sequencing Reveals the Adaptive Role of the Epigenome in Three Deep-Sea Polychaetes.</title>
        <authorList>
            <person name="Perez M."/>
            <person name="Aroh O."/>
            <person name="Sun Y."/>
            <person name="Lan Y."/>
            <person name="Juniper S.K."/>
            <person name="Young C.R."/>
            <person name="Angers B."/>
            <person name="Qian P.Y."/>
        </authorList>
    </citation>
    <scope>NUCLEOTIDE SEQUENCE</scope>
    <source>
        <strain evidence="1">P08H-3</strain>
    </source>
</reference>
<dbReference type="EMBL" id="JAODUP010001257">
    <property type="protein sequence ID" value="KAK2140760.1"/>
    <property type="molecule type" value="Genomic_DNA"/>
</dbReference>
<sequence length="202" mass="23015">MVDDSDSLKKNRYGTINDNDSDTVSQQRLDTADASANFVLTGLHACGDLTPTMIRVDDKSDVDQEVAGYPMSNFVKMLPGHQLTYEAREMACHFIDCYHDRLKWLLGSVKIYTFRYASMALKRLKLSEDLTPEQLVIANSRLKQWNHVVAFYTLRLSLAPLVEMVLLLDRALYLAENGIRCKVLPVFDPKLSPRNFVLLARK</sequence>
<dbReference type="PANTHER" id="PTHR12496">
    <property type="entry name" value="CGI-41 METHYLTRANSFERASE"/>
    <property type="match status" value="1"/>
</dbReference>
<dbReference type="AlphaFoldDB" id="A0AAD9IV08"/>
<evidence type="ECO:0000313" key="2">
    <source>
        <dbReference type="Proteomes" id="UP001208570"/>
    </source>
</evidence>